<sequence>MECKHAIVSLAVQQTPPQESLSAGARQVFIETNDEGMCVLGDVLLEHYRSFVNRINPMFGDLYDVVLMNNLVANMIEQVAEIIKSLFKALYICKMVLKCKKKM</sequence>
<dbReference type="EMBL" id="JAHRIQ010108413">
    <property type="protein sequence ID" value="MEQ2256944.1"/>
    <property type="molecule type" value="Genomic_DNA"/>
</dbReference>
<accession>A0ABV0VIK9</accession>
<reference evidence="1 2" key="1">
    <citation type="submission" date="2021-06" db="EMBL/GenBank/DDBJ databases">
        <authorList>
            <person name="Palmer J.M."/>
        </authorList>
    </citation>
    <scope>NUCLEOTIDE SEQUENCE [LARGE SCALE GENOMIC DNA]</scope>
    <source>
        <strain evidence="2">if_2019</strain>
        <tissue evidence="1">Muscle</tissue>
    </source>
</reference>
<proteinExistence type="predicted"/>
<evidence type="ECO:0000313" key="1">
    <source>
        <dbReference type="EMBL" id="MEQ2256944.1"/>
    </source>
</evidence>
<dbReference type="Proteomes" id="UP001482620">
    <property type="component" value="Unassembled WGS sequence"/>
</dbReference>
<keyword evidence="2" id="KW-1185">Reference proteome</keyword>
<evidence type="ECO:0000313" key="2">
    <source>
        <dbReference type="Proteomes" id="UP001482620"/>
    </source>
</evidence>
<name>A0ABV0VIK9_9TELE</name>
<gene>
    <name evidence="1" type="ORF">ILYODFUR_029294</name>
</gene>
<protein>
    <submittedName>
        <fullName evidence="1">Uncharacterized protein</fullName>
    </submittedName>
</protein>
<organism evidence="1 2">
    <name type="scientific">Ilyodon furcidens</name>
    <name type="common">goldbreast splitfin</name>
    <dbReference type="NCBI Taxonomy" id="33524"/>
    <lineage>
        <taxon>Eukaryota</taxon>
        <taxon>Metazoa</taxon>
        <taxon>Chordata</taxon>
        <taxon>Craniata</taxon>
        <taxon>Vertebrata</taxon>
        <taxon>Euteleostomi</taxon>
        <taxon>Actinopterygii</taxon>
        <taxon>Neopterygii</taxon>
        <taxon>Teleostei</taxon>
        <taxon>Neoteleostei</taxon>
        <taxon>Acanthomorphata</taxon>
        <taxon>Ovalentaria</taxon>
        <taxon>Atherinomorphae</taxon>
        <taxon>Cyprinodontiformes</taxon>
        <taxon>Goodeidae</taxon>
        <taxon>Ilyodon</taxon>
    </lineage>
</organism>
<comment type="caution">
    <text evidence="1">The sequence shown here is derived from an EMBL/GenBank/DDBJ whole genome shotgun (WGS) entry which is preliminary data.</text>
</comment>